<dbReference type="OrthoDB" id="10030037at2759"/>
<evidence type="ECO:0000313" key="4">
    <source>
        <dbReference type="Proteomes" id="UP000267096"/>
    </source>
</evidence>
<accession>A0A3P6S1R1</accession>
<dbReference type="AlphaFoldDB" id="A0A3P6S1R1"/>
<sequence>MLSQASQQGENALRQQIQRCNEQREQFQTTIQNLNCDKQGLQRKCVQIEREMFQIRERFDEMLRNRPSSSECDHCKRFSSNVDFDRNRSKPSLPLSASKQKDSSCTNDELRLEVEQLRGEISTLRETLNEQIGMFGDERRRWEMERNKMLQLNPSNLNPSLSVYSNRSKPPPSSAISTQQQQQCVVSADQLI</sequence>
<gene>
    <name evidence="3" type="ORF">ASIM_LOCUS18706</name>
</gene>
<dbReference type="EMBL" id="UYRR01035958">
    <property type="protein sequence ID" value="VDK65897.1"/>
    <property type="molecule type" value="Genomic_DNA"/>
</dbReference>
<feature type="compositionally biased region" description="Low complexity" evidence="2">
    <location>
        <begin position="153"/>
        <end position="162"/>
    </location>
</feature>
<feature type="compositionally biased region" description="Polar residues" evidence="2">
    <location>
        <begin position="95"/>
        <end position="106"/>
    </location>
</feature>
<proteinExistence type="predicted"/>
<feature type="region of interest" description="Disordered" evidence="2">
    <location>
        <begin position="153"/>
        <end position="181"/>
    </location>
</feature>
<evidence type="ECO:0000313" key="3">
    <source>
        <dbReference type="EMBL" id="VDK65897.1"/>
    </source>
</evidence>
<keyword evidence="1" id="KW-0175">Coiled coil</keyword>
<feature type="coiled-coil region" evidence="1">
    <location>
        <begin position="10"/>
        <end position="58"/>
    </location>
</feature>
<dbReference type="Proteomes" id="UP000267096">
    <property type="component" value="Unassembled WGS sequence"/>
</dbReference>
<evidence type="ECO:0000256" key="2">
    <source>
        <dbReference type="SAM" id="MobiDB-lite"/>
    </source>
</evidence>
<name>A0A3P6S1R1_ANISI</name>
<feature type="compositionally biased region" description="Polar residues" evidence="2">
    <location>
        <begin position="163"/>
        <end position="178"/>
    </location>
</feature>
<keyword evidence="4" id="KW-1185">Reference proteome</keyword>
<protein>
    <submittedName>
        <fullName evidence="3">Uncharacterized protein</fullName>
    </submittedName>
</protein>
<reference evidence="3 4" key="1">
    <citation type="submission" date="2018-11" db="EMBL/GenBank/DDBJ databases">
        <authorList>
            <consortium name="Pathogen Informatics"/>
        </authorList>
    </citation>
    <scope>NUCLEOTIDE SEQUENCE [LARGE SCALE GENOMIC DNA]</scope>
</reference>
<feature type="region of interest" description="Disordered" evidence="2">
    <location>
        <begin position="86"/>
        <end position="106"/>
    </location>
</feature>
<organism evidence="3 4">
    <name type="scientific">Anisakis simplex</name>
    <name type="common">Herring worm</name>
    <dbReference type="NCBI Taxonomy" id="6269"/>
    <lineage>
        <taxon>Eukaryota</taxon>
        <taxon>Metazoa</taxon>
        <taxon>Ecdysozoa</taxon>
        <taxon>Nematoda</taxon>
        <taxon>Chromadorea</taxon>
        <taxon>Rhabditida</taxon>
        <taxon>Spirurina</taxon>
        <taxon>Ascaridomorpha</taxon>
        <taxon>Ascaridoidea</taxon>
        <taxon>Anisakidae</taxon>
        <taxon>Anisakis</taxon>
        <taxon>Anisakis simplex complex</taxon>
    </lineage>
</organism>
<evidence type="ECO:0000256" key="1">
    <source>
        <dbReference type="SAM" id="Coils"/>
    </source>
</evidence>